<reference evidence="4 5" key="1">
    <citation type="journal article" date="2010" name="Stand. Genomic Sci.">
        <title>Complete genome sequence of Coraliomargarita akajimensis type strain (04OKA010-24).</title>
        <authorList>
            <person name="Mavromatis K."/>
            <person name="Abt B."/>
            <person name="Brambilla E."/>
            <person name="Lapidus A."/>
            <person name="Copeland A."/>
            <person name="Deshpande S."/>
            <person name="Nolan M."/>
            <person name="Lucas S."/>
            <person name="Tice H."/>
            <person name="Cheng J.F."/>
            <person name="Han C."/>
            <person name="Detter J.C."/>
            <person name="Woyke T."/>
            <person name="Goodwin L."/>
            <person name="Pitluck S."/>
            <person name="Held B."/>
            <person name="Brettin T."/>
            <person name="Tapia R."/>
            <person name="Ivanova N."/>
            <person name="Mikhailova N."/>
            <person name="Pati A."/>
            <person name="Liolios K."/>
            <person name="Chen A."/>
            <person name="Palaniappan K."/>
            <person name="Land M."/>
            <person name="Hauser L."/>
            <person name="Chang Y.J."/>
            <person name="Jeffries C.D."/>
            <person name="Rohde M."/>
            <person name="Goker M."/>
            <person name="Bristow J."/>
            <person name="Eisen J.A."/>
            <person name="Markowitz V."/>
            <person name="Hugenholtz P."/>
            <person name="Klenk H.P."/>
            <person name="Kyrpides N.C."/>
        </authorList>
    </citation>
    <scope>NUCLEOTIDE SEQUENCE [LARGE SCALE GENOMIC DNA]</scope>
    <source>
        <strain evidence="5">DSM 45221 / IAM 15411 / JCM 23193 / KCTC 12865</strain>
    </source>
</reference>
<protein>
    <submittedName>
        <fullName evidence="4">Glycoside hydrolase family 16</fullName>
    </submittedName>
</protein>
<keyword evidence="5" id="KW-1185">Reference proteome</keyword>
<dbReference type="HOGENOM" id="CLU_695821_0_0_0"/>
<keyword evidence="4" id="KW-0378">Hydrolase</keyword>
<dbReference type="InterPro" id="IPR008999">
    <property type="entry name" value="Actin-crosslinking"/>
</dbReference>
<dbReference type="CDD" id="cd08023">
    <property type="entry name" value="GH16_laminarinase_like"/>
    <property type="match status" value="1"/>
</dbReference>
<evidence type="ECO:0000256" key="2">
    <source>
        <dbReference type="SAM" id="SignalP"/>
    </source>
</evidence>
<evidence type="ECO:0000313" key="5">
    <source>
        <dbReference type="Proteomes" id="UP000000925"/>
    </source>
</evidence>
<organism evidence="4 5">
    <name type="scientific">Coraliomargarita akajimensis (strain DSM 45221 / IAM 15411 / JCM 23193 / KCTC 12865 / 04OKA010-24)</name>
    <dbReference type="NCBI Taxonomy" id="583355"/>
    <lineage>
        <taxon>Bacteria</taxon>
        <taxon>Pseudomonadati</taxon>
        <taxon>Verrucomicrobiota</taxon>
        <taxon>Opitutia</taxon>
        <taxon>Puniceicoccales</taxon>
        <taxon>Coraliomargaritaceae</taxon>
        <taxon>Coraliomargarita</taxon>
    </lineage>
</organism>
<dbReference type="InterPro" id="IPR050546">
    <property type="entry name" value="Glycosyl_Hydrlase_16"/>
</dbReference>
<dbReference type="eggNOG" id="COG2273">
    <property type="taxonomic scope" value="Bacteria"/>
</dbReference>
<gene>
    <name evidence="4" type="ordered locus">Caka_0989</name>
</gene>
<evidence type="ECO:0000313" key="4">
    <source>
        <dbReference type="EMBL" id="ADE54011.1"/>
    </source>
</evidence>
<dbReference type="SUPFAM" id="SSF50405">
    <property type="entry name" value="Actin-crosslinking proteins"/>
    <property type="match status" value="1"/>
</dbReference>
<dbReference type="Proteomes" id="UP000000925">
    <property type="component" value="Chromosome"/>
</dbReference>
<dbReference type="Gene3D" id="2.80.10.50">
    <property type="match status" value="1"/>
</dbReference>
<dbReference type="PANTHER" id="PTHR10963">
    <property type="entry name" value="GLYCOSYL HYDROLASE-RELATED"/>
    <property type="match status" value="1"/>
</dbReference>
<dbReference type="Pfam" id="PF00722">
    <property type="entry name" value="Glyco_hydro_16"/>
    <property type="match status" value="1"/>
</dbReference>
<dbReference type="GO" id="GO:0005975">
    <property type="term" value="P:carbohydrate metabolic process"/>
    <property type="evidence" value="ECO:0007669"/>
    <property type="project" value="InterPro"/>
</dbReference>
<dbReference type="GO" id="GO:0004553">
    <property type="term" value="F:hydrolase activity, hydrolyzing O-glycosyl compounds"/>
    <property type="evidence" value="ECO:0007669"/>
    <property type="project" value="InterPro"/>
</dbReference>
<dbReference type="PROSITE" id="PS51762">
    <property type="entry name" value="GH16_2"/>
    <property type="match status" value="1"/>
</dbReference>
<keyword evidence="2" id="KW-0732">Signal</keyword>
<dbReference type="EMBL" id="CP001998">
    <property type="protein sequence ID" value="ADE54011.1"/>
    <property type="molecule type" value="Genomic_DNA"/>
</dbReference>
<feature type="domain" description="GH16" evidence="3">
    <location>
        <begin position="32"/>
        <end position="249"/>
    </location>
</feature>
<dbReference type="Gene3D" id="2.60.120.200">
    <property type="match status" value="1"/>
</dbReference>
<sequence length="396" mass="44144">MKHRVNVSKLVVLAVVLFLTCISNSMLMAAPPGTGWRVVWSDEFNGSSVDTNRWKMKDGEDWQAPTWIYPENCTVSGGHLRIKQTWRSSPGPHGELYTGGWLESKKTWNKGYFEARTRLQWHRDEFWPAFWMWAGHGTDEFDIMEWQQYWGKGINQTHFFDDHNGRSDGVTNTPINEWHTFGVLWTDNEVTFYIDGVKQYSSANPASARADWLPIILSTSPNKHMLPARSGSYPDFMCDWVRVWQGGNPYGGGGSAAPIGSTIALKANGNGKYLCADQYLDAVNWPVAANRNGIGAWEKFTVVDAGGGMVAFKSVGNGKYLCADKGLGDKLAANRTAIGAWEKFTWVQQSDGTVAIKANSNGKYLSSDKYLNATNWPVAANRAAVGAWEKFSSQQQ</sequence>
<feature type="chain" id="PRO_5003071716" evidence="2">
    <location>
        <begin position="30"/>
        <end position="396"/>
    </location>
</feature>
<dbReference type="PANTHER" id="PTHR10963:SF55">
    <property type="entry name" value="GLYCOSIDE HYDROLASE FAMILY 16 PROTEIN"/>
    <property type="match status" value="1"/>
</dbReference>
<accession>D5ER18</accession>
<dbReference type="AlphaFoldDB" id="D5ER18"/>
<dbReference type="CDD" id="cd00257">
    <property type="entry name" value="beta-trefoil_FSCN-like"/>
    <property type="match status" value="1"/>
</dbReference>
<proteinExistence type="inferred from homology"/>
<dbReference type="STRING" id="583355.Caka_0989"/>
<evidence type="ECO:0000259" key="3">
    <source>
        <dbReference type="PROSITE" id="PS51762"/>
    </source>
</evidence>
<dbReference type="SUPFAM" id="SSF49899">
    <property type="entry name" value="Concanavalin A-like lectins/glucanases"/>
    <property type="match status" value="1"/>
</dbReference>
<dbReference type="InterPro" id="IPR000757">
    <property type="entry name" value="Beta-glucanase-like"/>
</dbReference>
<name>D5ER18_CORAD</name>
<dbReference type="InterPro" id="IPR013320">
    <property type="entry name" value="ConA-like_dom_sf"/>
</dbReference>
<dbReference type="KEGG" id="caa:Caka_0989"/>
<dbReference type="OrthoDB" id="785995at2"/>
<comment type="similarity">
    <text evidence="1">Belongs to the glycosyl hydrolase 16 family.</text>
</comment>
<evidence type="ECO:0000256" key="1">
    <source>
        <dbReference type="ARBA" id="ARBA00006865"/>
    </source>
</evidence>
<feature type="signal peptide" evidence="2">
    <location>
        <begin position="1"/>
        <end position="29"/>
    </location>
</feature>
<dbReference type="CAZy" id="GH16">
    <property type="family name" value="Glycoside Hydrolase Family 16"/>
</dbReference>